<gene>
    <name evidence="2" type="ORF">UC8_43730</name>
</gene>
<evidence type="ECO:0000256" key="1">
    <source>
        <dbReference type="SAM" id="MobiDB-lite"/>
    </source>
</evidence>
<evidence type="ECO:0000313" key="3">
    <source>
        <dbReference type="Proteomes" id="UP000325286"/>
    </source>
</evidence>
<sequence length="101" mass="10791">MSSPRDASPCEAVIVHVDSAAAAASNAAATEADRLQQSSLAEEPRHGQLRDAGRLHGGPLRLPRQQQAEFVQQFNQLYRALGMRLEVLKSAGGAETVSDQP</sequence>
<reference evidence="2 3" key="1">
    <citation type="submission" date="2019-08" db="EMBL/GenBank/DDBJ databases">
        <title>Deep-cultivation of Planctomycetes and their phenomic and genomic characterization uncovers novel biology.</title>
        <authorList>
            <person name="Wiegand S."/>
            <person name="Jogler M."/>
            <person name="Boedeker C."/>
            <person name="Pinto D."/>
            <person name="Vollmers J."/>
            <person name="Rivas-Marin E."/>
            <person name="Kohn T."/>
            <person name="Peeters S.H."/>
            <person name="Heuer A."/>
            <person name="Rast P."/>
            <person name="Oberbeckmann S."/>
            <person name="Bunk B."/>
            <person name="Jeske O."/>
            <person name="Meyerdierks A."/>
            <person name="Storesund J.E."/>
            <person name="Kallscheuer N."/>
            <person name="Luecker S."/>
            <person name="Lage O.M."/>
            <person name="Pohl T."/>
            <person name="Merkel B.J."/>
            <person name="Hornburger P."/>
            <person name="Mueller R.-W."/>
            <person name="Bruemmer F."/>
            <person name="Labrenz M."/>
            <person name="Spormann A.M."/>
            <person name="Op den Camp H."/>
            <person name="Overmann J."/>
            <person name="Amann R."/>
            <person name="Jetten M.S.M."/>
            <person name="Mascher T."/>
            <person name="Medema M.H."/>
            <person name="Devos D.P."/>
            <person name="Kaster A.-K."/>
            <person name="Ovreas L."/>
            <person name="Rohde M."/>
            <person name="Galperin M.Y."/>
            <person name="Jogler C."/>
        </authorList>
    </citation>
    <scope>NUCLEOTIDE SEQUENCE [LARGE SCALE GENOMIC DNA]</scope>
    <source>
        <strain evidence="2 3">UC8</strain>
    </source>
</reference>
<dbReference type="RefSeq" id="WP_068131636.1">
    <property type="nucleotide sequence ID" value="NZ_CP042914.1"/>
</dbReference>
<feature type="compositionally biased region" description="Basic and acidic residues" evidence="1">
    <location>
        <begin position="42"/>
        <end position="54"/>
    </location>
</feature>
<dbReference type="KEGG" id="rul:UC8_43730"/>
<dbReference type="EMBL" id="CP042914">
    <property type="protein sequence ID" value="QEG42339.1"/>
    <property type="molecule type" value="Genomic_DNA"/>
</dbReference>
<proteinExistence type="predicted"/>
<name>A0A5B9QWQ6_9BACT</name>
<dbReference type="Proteomes" id="UP000325286">
    <property type="component" value="Chromosome"/>
</dbReference>
<protein>
    <submittedName>
        <fullName evidence="2">Uncharacterized protein</fullName>
    </submittedName>
</protein>
<organism evidence="2 3">
    <name type="scientific">Roseimaritima ulvae</name>
    <dbReference type="NCBI Taxonomy" id="980254"/>
    <lineage>
        <taxon>Bacteria</taxon>
        <taxon>Pseudomonadati</taxon>
        <taxon>Planctomycetota</taxon>
        <taxon>Planctomycetia</taxon>
        <taxon>Pirellulales</taxon>
        <taxon>Pirellulaceae</taxon>
        <taxon>Roseimaritima</taxon>
    </lineage>
</organism>
<dbReference type="AlphaFoldDB" id="A0A5B9QWQ6"/>
<feature type="region of interest" description="Disordered" evidence="1">
    <location>
        <begin position="25"/>
        <end position="59"/>
    </location>
</feature>
<evidence type="ECO:0000313" key="2">
    <source>
        <dbReference type="EMBL" id="QEG42339.1"/>
    </source>
</evidence>
<accession>A0A5B9QWQ6</accession>
<keyword evidence="3" id="KW-1185">Reference proteome</keyword>